<keyword evidence="4" id="KW-1185">Reference proteome</keyword>
<protein>
    <submittedName>
        <fullName evidence="3">Amidase</fullName>
    </submittedName>
</protein>
<dbReference type="Proteomes" id="UP000324336">
    <property type="component" value="Unassembled WGS sequence"/>
</dbReference>
<accession>A0A5C8EQ78</accession>
<organism evidence="3 6">
    <name type="scientific">Brachyspira aalborgi</name>
    <dbReference type="NCBI Taxonomy" id="29522"/>
    <lineage>
        <taxon>Bacteria</taxon>
        <taxon>Pseudomonadati</taxon>
        <taxon>Spirochaetota</taxon>
        <taxon>Spirochaetia</taxon>
        <taxon>Brachyspirales</taxon>
        <taxon>Brachyspiraceae</taxon>
        <taxon>Brachyspira</taxon>
    </lineage>
</organism>
<dbReference type="RefSeq" id="WP_021959755.1">
    <property type="nucleotide sequence ID" value="NZ_SAXV01000022.1"/>
</dbReference>
<proteinExistence type="predicted"/>
<dbReference type="Proteomes" id="UP000324574">
    <property type="component" value="Unassembled WGS sequence"/>
</dbReference>
<comment type="caution">
    <text evidence="3">The sequence shown here is derived from an EMBL/GenBank/DDBJ whole genome shotgun (WGS) entry which is preliminary data.</text>
</comment>
<name>A0A5C8EQ78_9SPIR</name>
<dbReference type="EMBL" id="SAYG01000006">
    <property type="protein sequence ID" value="TXJ45292.1"/>
    <property type="molecule type" value="Genomic_DNA"/>
</dbReference>
<evidence type="ECO:0000313" key="2">
    <source>
        <dbReference type="EMBL" id="TXJ31102.1"/>
    </source>
</evidence>
<evidence type="ECO:0000313" key="4">
    <source>
        <dbReference type="Proteomes" id="UP000322659"/>
    </source>
</evidence>
<evidence type="ECO:0000313" key="3">
    <source>
        <dbReference type="EMBL" id="TXJ45292.1"/>
    </source>
</evidence>
<dbReference type="Proteomes" id="UP000322659">
    <property type="component" value="Unassembled WGS sequence"/>
</dbReference>
<evidence type="ECO:0000313" key="5">
    <source>
        <dbReference type="Proteomes" id="UP000324336"/>
    </source>
</evidence>
<dbReference type="SUPFAM" id="SSF75304">
    <property type="entry name" value="Amidase signature (AS) enzymes"/>
    <property type="match status" value="1"/>
</dbReference>
<dbReference type="InterPro" id="IPR036928">
    <property type="entry name" value="AS_sf"/>
</dbReference>
<dbReference type="EMBL" id="SAYA01000021">
    <property type="protein sequence ID" value="TXJ25188.1"/>
    <property type="molecule type" value="Genomic_DNA"/>
</dbReference>
<reference evidence="4 5" key="1">
    <citation type="journal article" date="1992" name="Lakartidningen">
        <title>[Penicillin V and not amoxicillin is the first choice preparation in acute otitis].</title>
        <authorList>
            <person name="Kamme C."/>
            <person name="Lundgren K."/>
            <person name="Prellner K."/>
        </authorList>
    </citation>
    <scope>NUCLEOTIDE SEQUENCE [LARGE SCALE GENOMIC DNA]</scope>
    <source>
        <strain evidence="3 6">PC3714II</strain>
        <strain evidence="1 5">PC4597II</strain>
        <strain evidence="2 4">PC5099IV</strain>
    </source>
</reference>
<sequence>MNKKVLAGIYRSNSFISKSIKEQNPNVLLELFKINPNKWKTFGIKNTSQISNEIIKIFTDNNYVWHTIDNSSDRGRATDIKLTNPITGKPMTGSSSGTAINVLYGLNTIGIGTDGGGSVLIPSISLNLYSILLSGVGIKGIREKKSTDNISFIPGIGIIAQNFQDLYEASILFLENKNYKKEIKISIDSVLSNTNYIKRLKRIYNLDIIDTDRGLFYREDLIYELKNILYKYDIFIYIEEDIEVEGMGDSLVGILGKKALDIQKKSNKRYAKVANMLNCSALNIPTSSLGTSIVVLARKGKENLFYMLEIAKILNKEYRPKLFINYFLNYPLNNIDNRSFFNIF</sequence>
<dbReference type="EMBL" id="SAXZ01000014">
    <property type="protein sequence ID" value="TXJ31102.1"/>
    <property type="molecule type" value="Genomic_DNA"/>
</dbReference>
<dbReference type="AlphaFoldDB" id="A0A5C8EQ78"/>
<reference evidence="3" key="2">
    <citation type="submission" date="2019-01" db="EMBL/GenBank/DDBJ databases">
        <authorList>
            <person name="Thorell K."/>
        </authorList>
    </citation>
    <scope>NUCLEOTIDE SEQUENCE</scope>
    <source>
        <strain evidence="3">PC3714II</strain>
        <strain evidence="1">PC4597II</strain>
        <strain evidence="2">PC5099IV</strain>
    </source>
</reference>
<evidence type="ECO:0000313" key="6">
    <source>
        <dbReference type="Proteomes" id="UP000324574"/>
    </source>
</evidence>
<evidence type="ECO:0000313" key="1">
    <source>
        <dbReference type="EMBL" id="TXJ25188.1"/>
    </source>
</evidence>
<dbReference type="Gene3D" id="3.90.1300.10">
    <property type="entry name" value="Amidase signature (AS) domain"/>
    <property type="match status" value="1"/>
</dbReference>
<gene>
    <name evidence="3" type="ORF">EPJ70_02590</name>
    <name evidence="2" type="ORF">EPJ71_10230</name>
    <name evidence="1" type="ORF">EPJ73_06890</name>
</gene>